<evidence type="ECO:0000259" key="7">
    <source>
        <dbReference type="Pfam" id="PF05840"/>
    </source>
</evidence>
<keyword evidence="9" id="KW-1185">Reference proteome</keyword>
<dbReference type="RefSeq" id="WP_226763354.1">
    <property type="nucleotide sequence ID" value="NZ_JAJAWG010000002.1"/>
</dbReference>
<dbReference type="Proteomes" id="UP001198034">
    <property type="component" value="Unassembled WGS sequence"/>
</dbReference>
<evidence type="ECO:0000313" key="8">
    <source>
        <dbReference type="EMBL" id="MCB5195558.1"/>
    </source>
</evidence>
<organism evidence="8 9">
    <name type="scientific">Deefgea salmonis</name>
    <dbReference type="NCBI Taxonomy" id="2875502"/>
    <lineage>
        <taxon>Bacteria</taxon>
        <taxon>Pseudomonadati</taxon>
        <taxon>Pseudomonadota</taxon>
        <taxon>Betaproteobacteria</taxon>
        <taxon>Neisseriales</taxon>
        <taxon>Chitinibacteraceae</taxon>
        <taxon>Deefgea</taxon>
    </lineage>
</organism>
<sequence length="603" mass="68287">MELRSSVEYRQRYYQQDKWFVDKCLAKVPPAFARVIRRKHNDIVFKTEGSDTRAAAAGNILVREYRDHIESVAGKFNLAANDEEIRNQAKKVADAIISQLKYPPLTNDSKVLLSRALEFAKQYDVALSDLPETGKAGVTEETLLRRLTDEYYWRRVIRRSTARRLETEAIRLGLINIQAGAYASDESVYRFRAQRKRNKTLLQNLQATNEAGDTFSLQDLADTSVSNPAIRRSELMTRIAGQERIARDLGHVGVFITATCPSRFHAFKRLGKKKAVPNSNFDVSTPLILTPLDGQAYLSRVYARVRAALHRRGIHAYGFRIAEPHHDGCPHWHLLLFVEAEQVKTMLELFRGYFTQEDQQELINPVSGKIKWQRRIKFIQIDWKRGSAAGYIAKYISKNIDGKQTNGESIGVTHDGFEAITAAERVQAWASIWGIRQFQPIGVAPVTLWRELRRVARQEESFDSDVLERASAAADQGDWAEYVRVLGGTGLKLCDLPLGLVRDTNLLNKYGEASTSKITGVVDRIDGDFVRSRIHEWTVEFSPACERSEPWTRVNNCTVGQIGGTPSLRELDVFAFKENQIFIPRFEQSGVSRGAAQAIRLDG</sequence>
<comment type="similarity">
    <text evidence="2">Belongs to the phage GPA family.</text>
</comment>
<dbReference type="GO" id="GO:0004519">
    <property type="term" value="F:endonuclease activity"/>
    <property type="evidence" value="ECO:0007669"/>
    <property type="project" value="UniProtKB-KW"/>
</dbReference>
<keyword evidence="5 8" id="KW-0255">Endonuclease</keyword>
<comment type="function">
    <text evidence="1">Possible endonuclease which induces a single-strand cut and initiates DNA replication.</text>
</comment>
<evidence type="ECO:0000256" key="1">
    <source>
        <dbReference type="ARBA" id="ARBA00003293"/>
    </source>
</evidence>
<accession>A0ABS8BIK5</accession>
<feature type="domain" description="Replication gene A protein-like" evidence="7">
    <location>
        <begin position="141"/>
        <end position="402"/>
    </location>
</feature>
<keyword evidence="6" id="KW-0378">Hydrolase</keyword>
<keyword evidence="3" id="KW-0235">DNA replication</keyword>
<evidence type="ECO:0000256" key="3">
    <source>
        <dbReference type="ARBA" id="ARBA00022705"/>
    </source>
</evidence>
<comment type="caution">
    <text evidence="8">The sequence shown here is derived from an EMBL/GenBank/DDBJ whole genome shotgun (WGS) entry which is preliminary data.</text>
</comment>
<dbReference type="EMBL" id="JAJAWG010000002">
    <property type="protein sequence ID" value="MCB5195558.1"/>
    <property type="molecule type" value="Genomic_DNA"/>
</dbReference>
<evidence type="ECO:0000256" key="2">
    <source>
        <dbReference type="ARBA" id="ARBA00009260"/>
    </source>
</evidence>
<evidence type="ECO:0000256" key="4">
    <source>
        <dbReference type="ARBA" id="ARBA00022722"/>
    </source>
</evidence>
<evidence type="ECO:0000313" key="9">
    <source>
        <dbReference type="Proteomes" id="UP001198034"/>
    </source>
</evidence>
<protein>
    <submittedName>
        <fullName evidence="8">Replication endonuclease</fullName>
    </submittedName>
</protein>
<dbReference type="Pfam" id="PF05840">
    <property type="entry name" value="Phage_GPA"/>
    <property type="match status" value="1"/>
</dbReference>
<reference evidence="8 9" key="1">
    <citation type="submission" date="2021-10" db="EMBL/GenBank/DDBJ databases">
        <authorList>
            <person name="Chen M."/>
        </authorList>
    </citation>
    <scope>NUCLEOTIDE SEQUENCE [LARGE SCALE GENOMIC DNA]</scope>
    <source>
        <strain evidence="8 9">H3-26</strain>
    </source>
</reference>
<name>A0ABS8BIK5_9NEIS</name>
<gene>
    <name evidence="8" type="ORF">LG219_04535</name>
</gene>
<evidence type="ECO:0000256" key="5">
    <source>
        <dbReference type="ARBA" id="ARBA00022759"/>
    </source>
</evidence>
<keyword evidence="4" id="KW-0540">Nuclease</keyword>
<proteinExistence type="inferred from homology"/>
<evidence type="ECO:0000256" key="6">
    <source>
        <dbReference type="ARBA" id="ARBA00022801"/>
    </source>
</evidence>
<dbReference type="InterPro" id="IPR008766">
    <property type="entry name" value="Replication_gene_A-like"/>
</dbReference>